<reference evidence="15 16" key="1">
    <citation type="submission" date="2024-10" db="EMBL/GenBank/DDBJ databases">
        <title>Updated reference genomes for cyclostephanoid diatoms.</title>
        <authorList>
            <person name="Roberts W.R."/>
            <person name="Alverson A.J."/>
        </authorList>
    </citation>
    <scope>NUCLEOTIDE SEQUENCE [LARGE SCALE GENOMIC DNA]</scope>
    <source>
        <strain evidence="15 16">AJA276-08</strain>
    </source>
</reference>
<keyword evidence="2 11" id="KW-0547">Nucleotide-binding</keyword>
<evidence type="ECO:0000259" key="13">
    <source>
        <dbReference type="PROSITE" id="PS50178"/>
    </source>
</evidence>
<dbReference type="InterPro" id="IPR036770">
    <property type="entry name" value="Ankyrin_rpt-contain_sf"/>
</dbReference>
<keyword evidence="8 11" id="KW-0009">Actin-binding</keyword>
<keyword evidence="4" id="KW-0862">Zinc</keyword>
<proteinExistence type="inferred from homology"/>
<evidence type="ECO:0000259" key="14">
    <source>
        <dbReference type="PROSITE" id="PS51456"/>
    </source>
</evidence>
<feature type="repeat" description="ANK" evidence="9">
    <location>
        <begin position="1538"/>
        <end position="1570"/>
    </location>
</feature>
<dbReference type="Gene3D" id="1.20.5.4820">
    <property type="match status" value="1"/>
</dbReference>
<feature type="region of interest" description="Disordered" evidence="12">
    <location>
        <begin position="1"/>
        <end position="66"/>
    </location>
</feature>
<dbReference type="PROSITE" id="PS50178">
    <property type="entry name" value="ZF_FYVE"/>
    <property type="match status" value="1"/>
</dbReference>
<accession>A0ABD3NJQ3</accession>
<dbReference type="GO" id="GO:0008270">
    <property type="term" value="F:zinc ion binding"/>
    <property type="evidence" value="ECO:0007669"/>
    <property type="project" value="UniProtKB-KW"/>
</dbReference>
<dbReference type="PROSITE" id="PS50297">
    <property type="entry name" value="ANK_REP_REGION"/>
    <property type="match status" value="4"/>
</dbReference>
<evidence type="ECO:0000256" key="7">
    <source>
        <dbReference type="ARBA" id="ARBA00023175"/>
    </source>
</evidence>
<evidence type="ECO:0000256" key="1">
    <source>
        <dbReference type="ARBA" id="ARBA00022723"/>
    </source>
</evidence>
<feature type="binding site" evidence="11">
    <location>
        <begin position="517"/>
        <end position="524"/>
    </location>
    <ligand>
        <name>ATP</name>
        <dbReference type="ChEBI" id="CHEBI:30616"/>
    </ligand>
</feature>
<feature type="domain" description="FYVE-type" evidence="13">
    <location>
        <begin position="1776"/>
        <end position="1834"/>
    </location>
</feature>
<name>A0ABD3NJQ3_9STRA</name>
<organism evidence="15 16">
    <name type="scientific">Stephanodiscus triporus</name>
    <dbReference type="NCBI Taxonomy" id="2934178"/>
    <lineage>
        <taxon>Eukaryota</taxon>
        <taxon>Sar</taxon>
        <taxon>Stramenopiles</taxon>
        <taxon>Ochrophyta</taxon>
        <taxon>Bacillariophyta</taxon>
        <taxon>Coscinodiscophyceae</taxon>
        <taxon>Thalassiosirophycidae</taxon>
        <taxon>Stephanodiscales</taxon>
        <taxon>Stephanodiscaceae</taxon>
        <taxon>Stephanodiscus</taxon>
    </lineage>
</organism>
<dbReference type="InterPro" id="IPR000306">
    <property type="entry name" value="Znf_FYVE"/>
</dbReference>
<evidence type="ECO:0000256" key="11">
    <source>
        <dbReference type="PROSITE-ProRule" id="PRU00782"/>
    </source>
</evidence>
<dbReference type="Proteomes" id="UP001530315">
    <property type="component" value="Unassembled WGS sequence"/>
</dbReference>
<dbReference type="SMART" id="SM00064">
    <property type="entry name" value="FYVE"/>
    <property type="match status" value="1"/>
</dbReference>
<keyword evidence="9" id="KW-0040">ANK repeat</keyword>
<dbReference type="PROSITE" id="PS51456">
    <property type="entry name" value="MYOSIN_MOTOR"/>
    <property type="match status" value="1"/>
</dbReference>
<evidence type="ECO:0000256" key="3">
    <source>
        <dbReference type="ARBA" id="ARBA00022771"/>
    </source>
</evidence>
<feature type="compositionally biased region" description="Basic and acidic residues" evidence="12">
    <location>
        <begin position="42"/>
        <end position="54"/>
    </location>
</feature>
<dbReference type="PANTHER" id="PTHR13140:SF845">
    <property type="entry name" value="MYOSIN-LIKE PROTEIN"/>
    <property type="match status" value="1"/>
</dbReference>
<gene>
    <name evidence="15" type="ORF">ACHAW5_003383</name>
</gene>
<keyword evidence="16" id="KW-1185">Reference proteome</keyword>
<evidence type="ECO:0000256" key="2">
    <source>
        <dbReference type="ARBA" id="ARBA00022741"/>
    </source>
</evidence>
<keyword evidence="5 11" id="KW-0067">ATP-binding</keyword>
<evidence type="ECO:0000256" key="12">
    <source>
        <dbReference type="SAM" id="MobiDB-lite"/>
    </source>
</evidence>
<dbReference type="InterPro" id="IPR017455">
    <property type="entry name" value="Znf_FYVE-rel"/>
</dbReference>
<keyword evidence="6 11" id="KW-0518">Myosin</keyword>
<feature type="region of interest" description="Disordered" evidence="12">
    <location>
        <begin position="452"/>
        <end position="472"/>
    </location>
</feature>
<dbReference type="GO" id="GO:0003779">
    <property type="term" value="F:actin binding"/>
    <property type="evidence" value="ECO:0007669"/>
    <property type="project" value="UniProtKB-KW"/>
</dbReference>
<feature type="domain" description="Myosin motor" evidence="14">
    <location>
        <begin position="387"/>
        <end position="1170"/>
    </location>
</feature>
<dbReference type="Gene3D" id="1.20.120.720">
    <property type="entry name" value="Myosin VI head, motor domain, U50 subdomain"/>
    <property type="match status" value="1"/>
</dbReference>
<dbReference type="Gene3D" id="3.30.40.10">
    <property type="entry name" value="Zinc/RING finger domain, C3HC4 (zinc finger)"/>
    <property type="match status" value="1"/>
</dbReference>
<comment type="caution">
    <text evidence="15">The sequence shown here is derived from an EMBL/GenBank/DDBJ whole genome shotgun (WGS) entry which is preliminary data.</text>
</comment>
<dbReference type="InterPro" id="IPR001609">
    <property type="entry name" value="Myosin_head_motor_dom-like"/>
</dbReference>
<evidence type="ECO:0000256" key="10">
    <source>
        <dbReference type="PROSITE-ProRule" id="PRU00091"/>
    </source>
</evidence>
<dbReference type="SMART" id="SM00242">
    <property type="entry name" value="MYSc"/>
    <property type="match status" value="1"/>
</dbReference>
<keyword evidence="1" id="KW-0479">Metal-binding</keyword>
<feature type="region of interest" description="Actin-binding" evidence="11">
    <location>
        <begin position="1027"/>
        <end position="1049"/>
    </location>
</feature>
<dbReference type="SUPFAM" id="SSF48403">
    <property type="entry name" value="Ankyrin repeat"/>
    <property type="match status" value="1"/>
</dbReference>
<dbReference type="InterPro" id="IPR027417">
    <property type="entry name" value="P-loop_NTPase"/>
</dbReference>
<dbReference type="PANTHER" id="PTHR13140">
    <property type="entry name" value="MYOSIN"/>
    <property type="match status" value="1"/>
</dbReference>
<dbReference type="SUPFAM" id="SSF52540">
    <property type="entry name" value="P-loop containing nucleoside triphosphate hydrolases"/>
    <property type="match status" value="1"/>
</dbReference>
<feature type="compositionally biased region" description="Basic and acidic residues" evidence="12">
    <location>
        <begin position="18"/>
        <end position="35"/>
    </location>
</feature>
<keyword evidence="7 11" id="KW-0505">Motor protein</keyword>
<dbReference type="Gene3D" id="1.25.40.20">
    <property type="entry name" value="Ankyrin repeat-containing domain"/>
    <property type="match status" value="2"/>
</dbReference>
<evidence type="ECO:0000313" key="15">
    <source>
        <dbReference type="EMBL" id="KAL3775151.1"/>
    </source>
</evidence>
<feature type="repeat" description="ANK" evidence="9">
    <location>
        <begin position="1619"/>
        <end position="1654"/>
    </location>
</feature>
<dbReference type="CDD" id="cd00124">
    <property type="entry name" value="MYSc"/>
    <property type="match status" value="1"/>
</dbReference>
<evidence type="ECO:0000256" key="8">
    <source>
        <dbReference type="ARBA" id="ARBA00023203"/>
    </source>
</evidence>
<dbReference type="CDD" id="cd00065">
    <property type="entry name" value="FYVE_like_SF"/>
    <property type="match status" value="1"/>
</dbReference>
<comment type="similarity">
    <text evidence="11">Belongs to the TRAFAC class myosin-kinesin ATPase superfamily. Myosin family.</text>
</comment>
<protein>
    <submittedName>
        <fullName evidence="15">Uncharacterized protein</fullName>
    </submittedName>
</protein>
<dbReference type="GO" id="GO:0003774">
    <property type="term" value="F:cytoskeletal motor activity"/>
    <property type="evidence" value="ECO:0007669"/>
    <property type="project" value="UniProtKB-UniRule"/>
</dbReference>
<dbReference type="EMBL" id="JALLAZ020001429">
    <property type="protein sequence ID" value="KAL3775151.1"/>
    <property type="molecule type" value="Genomic_DNA"/>
</dbReference>
<feature type="repeat" description="ANK" evidence="9">
    <location>
        <begin position="1475"/>
        <end position="1507"/>
    </location>
</feature>
<evidence type="ECO:0000256" key="4">
    <source>
        <dbReference type="ARBA" id="ARBA00022833"/>
    </source>
</evidence>
<dbReference type="InterPro" id="IPR011011">
    <property type="entry name" value="Znf_FYVE_PHD"/>
</dbReference>
<dbReference type="GO" id="GO:0005524">
    <property type="term" value="F:ATP binding"/>
    <property type="evidence" value="ECO:0007669"/>
    <property type="project" value="UniProtKB-UniRule"/>
</dbReference>
<evidence type="ECO:0000256" key="9">
    <source>
        <dbReference type="PROSITE-ProRule" id="PRU00023"/>
    </source>
</evidence>
<dbReference type="SMART" id="SM00248">
    <property type="entry name" value="ANK"/>
    <property type="match status" value="7"/>
</dbReference>
<dbReference type="Gene3D" id="1.20.58.530">
    <property type="match status" value="1"/>
</dbReference>
<feature type="compositionally biased region" description="Basic and acidic residues" evidence="12">
    <location>
        <begin position="455"/>
        <end position="468"/>
    </location>
</feature>
<dbReference type="Gene3D" id="3.40.850.10">
    <property type="entry name" value="Kinesin motor domain"/>
    <property type="match status" value="1"/>
</dbReference>
<feature type="compositionally biased region" description="Polar residues" evidence="12">
    <location>
        <begin position="106"/>
        <end position="126"/>
    </location>
</feature>
<feature type="compositionally biased region" description="Low complexity" evidence="12">
    <location>
        <begin position="92"/>
        <end position="105"/>
    </location>
</feature>
<dbReference type="Pfam" id="PF12796">
    <property type="entry name" value="Ank_2"/>
    <property type="match status" value="2"/>
</dbReference>
<evidence type="ECO:0000313" key="16">
    <source>
        <dbReference type="Proteomes" id="UP001530315"/>
    </source>
</evidence>
<feature type="repeat" description="ANK" evidence="9">
    <location>
        <begin position="1695"/>
        <end position="1727"/>
    </location>
</feature>
<dbReference type="InterPro" id="IPR002110">
    <property type="entry name" value="Ankyrin_rpt"/>
</dbReference>
<dbReference type="InterPro" id="IPR013083">
    <property type="entry name" value="Znf_RING/FYVE/PHD"/>
</dbReference>
<feature type="region of interest" description="Disordered" evidence="12">
    <location>
        <begin position="355"/>
        <end position="375"/>
    </location>
</feature>
<dbReference type="PRINTS" id="PR00193">
    <property type="entry name" value="MYOSINHEAVY"/>
</dbReference>
<dbReference type="InterPro" id="IPR036961">
    <property type="entry name" value="Kinesin_motor_dom_sf"/>
</dbReference>
<dbReference type="Gene3D" id="1.10.10.820">
    <property type="match status" value="1"/>
</dbReference>
<evidence type="ECO:0000256" key="6">
    <source>
        <dbReference type="ARBA" id="ARBA00023123"/>
    </source>
</evidence>
<sequence length="1864" mass="207685">MEEPRLQGDHLVSAFDRNNNHDNDGIRQHATEDRGQPSQEPNIKKDDEMPDSARDGIGNRSVESSASRLIRDFATLSNHRSKHAGSKISPHGSQSQRSDSRGSNDVNTIVTNPTRNSTVFSSQRSVPSHERRSEATPEDSISRSNTRIETPLRDRSHENRFKNYTYENNPSINCVDMKPSSTLNEDNNIALSPLWSRKAADQRTSASKAIVAPSTIDVSSKFASMSNNTTKVQKQHHTRQTKQKLLSKPVDKVGNVVELPSSGNIIMNKGNGSISIRHGGTPVWIHASILSDNGALHGGGWDWIRGFLHAGNGKSDESVAVTVDDPDSSTNLNGHTYTVAKRYNDGAHILMDNPWWSSRPPPSPSPSPTSISQPLDAVPIDAGMSGMPPDDLVEMTHLHEPAIVHAMRARYRKNIIYTNTGAILLALNPFKHLDHLYTRDVMELYWSDCDDDDGANDRRGNGEKEGRGEMQPSPHVYAVAERAYSNMLRSFKKRDNDDGMAANGELPLCNQSILVSGESGAGKTVTTKIIMRYISLLSQRHTSGSGVKHNVARGCPDVETQVLQSNPILESFGNARTIRNDNSSRFGKFIEMSFLARKKIKSPGERGSLLGAKIFFYLLEKVRLVSVNPGERNYHIFYEILSPHGMSIDDKKRYLLTSNFGEGRNPLTAKDFSMTSISGTFDRRDGVDDSDTYRELRTAINTVGFSQEEQDGIYSVISALLHASNLQFVNNGNDDCIVYDKDRTSKAVSVLLGVSEDSLKMALTASILEARGELLMKRLNSSQAQKALEATVKATYGALFSYIVTRINKSIEVQGAGGTNDGIDDVATVGVLDIFGFESFETNSFEQLCINYCNEALQQQFNRFVFKAEQAEYEQEGIEWSNIEFPDNQEALDLIEAKRLGIFSVLDEQCRLPRRTDQTFASAVYDACENNAFFAATQMQKSKGRFAIVHYAGEVEYSSDSFIVKNKDELPKNASHLLASSSVPLITRLASIINYNDSTPKVLTGDDDHTPVKRSSSTVSGQFLSQLKDLRSRIAATEPHYIRCLKPNDQLVANHFDEPLVAHQLNCAGVIPAMKIARAGFAMRYPHTAFIQRYQPIVCKELSRRPQKLNGHQSKCQFLISLLADRLRNEIGQRTKNEDIADHLSWGIQIGNSKVFLRTSAFEALEKLRNVTLNDAAIILQAQARSFLCQNSFYLLLGSILTLQCATRKFIASLYVRRLRFNERAITIQKQWRSYCAWIDYQNVLYIATWCQKFWRGRKIRDRHISIERDRLGMELSHMKQQLEQVVKTGHNRSTIQKSDSWTTARTTTSQEETIRLLSQEIAKKDHELQVLRHMVEALRGSGCSVSSSLPLMVTVDESLPLKRPTHFSPTGLSKSLTKSIGFHPNSLSLLDSEVEDLPQMEFSQTSLPGSSMDNTNEFTHLQLDKTTDSSFIRGFQSEELPFHQAVMDDDKEMLLEEIQNASFLELSINSTDSKGRTPLHIAALCSNFVCTKILLSHGGVANTQDFSGNTALHYACTPEMTRILLEGGISPNIPNGAGLCSLHLAVKRRDYFSIKHLLSHGAEVNCGDDACWFTPLHLVARAQSQLVNTSLSLRGPIAELLCEAKLPSVPDFNYQDRDGNSPLHHAASLVEEEAGILISLFIDHGSSPNIPNKRGQTPMHLFCHNYGARQFDFYHEALRLMLAKGADPNTTSLSGCTALHLAVYHKDMEGAALLVRHGAQVNMKWKKPAKWETSWTDMGSDDVYPLDMLEDLQGLHRILSEITSLQIPAPRRLRCMHCKTKFGMFARHHNCTHCGRSVCQKCCNVSLRRTLFPTLTNNSGRSNSAMLKVCSLCEPILLTKMGRVPMSIVSVGCDQSSIGTISM</sequence>
<dbReference type="Pfam" id="PF01363">
    <property type="entry name" value="FYVE"/>
    <property type="match status" value="1"/>
</dbReference>
<dbReference type="PROSITE" id="PS50088">
    <property type="entry name" value="ANK_REPEAT"/>
    <property type="match status" value="4"/>
</dbReference>
<dbReference type="GO" id="GO:0016459">
    <property type="term" value="C:myosin complex"/>
    <property type="evidence" value="ECO:0007669"/>
    <property type="project" value="UniProtKB-KW"/>
</dbReference>
<evidence type="ECO:0000256" key="5">
    <source>
        <dbReference type="ARBA" id="ARBA00022840"/>
    </source>
</evidence>
<keyword evidence="3 10" id="KW-0863">Zinc-finger</keyword>
<feature type="region of interest" description="Disordered" evidence="12">
    <location>
        <begin position="78"/>
        <end position="150"/>
    </location>
</feature>
<dbReference type="SUPFAM" id="SSF57903">
    <property type="entry name" value="FYVE/PHD zinc finger"/>
    <property type="match status" value="1"/>
</dbReference>
<dbReference type="Pfam" id="PF00063">
    <property type="entry name" value="Myosin_head"/>
    <property type="match status" value="1"/>
</dbReference>